<dbReference type="Pfam" id="PF01406">
    <property type="entry name" value="tRNA-synt_1e"/>
    <property type="match status" value="1"/>
</dbReference>
<keyword evidence="6 10" id="KW-0547">Nucleotide-binding</keyword>
<dbReference type="EC" id="6.3.1.13" evidence="10"/>
<dbReference type="InterPro" id="IPR014729">
    <property type="entry name" value="Rossmann-like_a/b/a_fold"/>
</dbReference>
<comment type="caution">
    <text evidence="12">The sequence shown here is derived from an EMBL/GenBank/DDBJ whole genome shotgun (WGS) entry which is preliminary data.</text>
</comment>
<dbReference type="Proteomes" id="UP000562984">
    <property type="component" value="Unassembled WGS sequence"/>
</dbReference>
<feature type="short sequence motif" description="'KMSKS' region" evidence="10">
    <location>
        <begin position="296"/>
        <end position="300"/>
    </location>
</feature>
<dbReference type="InterPro" id="IPR024909">
    <property type="entry name" value="Cys-tRNA/MSH_ligase"/>
</dbReference>
<evidence type="ECO:0000256" key="4">
    <source>
        <dbReference type="ARBA" id="ARBA00022598"/>
    </source>
</evidence>
<keyword evidence="13" id="KW-1185">Reference proteome</keyword>
<keyword evidence="5 10" id="KW-0479">Metal-binding</keyword>
<evidence type="ECO:0000313" key="12">
    <source>
        <dbReference type="EMBL" id="NNG34375.1"/>
    </source>
</evidence>
<dbReference type="GO" id="GO:0005524">
    <property type="term" value="F:ATP binding"/>
    <property type="evidence" value="ECO:0007669"/>
    <property type="project" value="UniProtKB-KW"/>
</dbReference>
<gene>
    <name evidence="10" type="primary">mshC</name>
    <name evidence="12" type="ORF">HKD39_01295</name>
</gene>
<dbReference type="SUPFAM" id="SSF52374">
    <property type="entry name" value="Nucleotidylyl transferase"/>
    <property type="match status" value="1"/>
</dbReference>
<feature type="binding site" evidence="10">
    <location>
        <begin position="50"/>
        <end position="53"/>
    </location>
    <ligand>
        <name>L-cysteinyl-5'-AMP</name>
        <dbReference type="ChEBI" id="CHEBI:144924"/>
    </ligand>
</feature>
<proteinExistence type="inferred from homology"/>
<dbReference type="EMBL" id="JABEND010000001">
    <property type="protein sequence ID" value="NNG34375.1"/>
    <property type="molecule type" value="Genomic_DNA"/>
</dbReference>
<feature type="binding site" evidence="10">
    <location>
        <position position="263"/>
    </location>
    <ligand>
        <name>Zn(2+)</name>
        <dbReference type="ChEBI" id="CHEBI:29105"/>
    </ligand>
</feature>
<dbReference type="InterPro" id="IPR032678">
    <property type="entry name" value="tRNA-synt_1_cat_dom"/>
</dbReference>
<keyword evidence="4 10" id="KW-0436">Ligase</keyword>
<evidence type="ECO:0000259" key="11">
    <source>
        <dbReference type="Pfam" id="PF01406"/>
    </source>
</evidence>
<evidence type="ECO:0000256" key="2">
    <source>
        <dbReference type="ARBA" id="ARBA00007723"/>
    </source>
</evidence>
<dbReference type="GO" id="GO:0010125">
    <property type="term" value="P:mycothiol biosynthetic process"/>
    <property type="evidence" value="ECO:0007669"/>
    <property type="project" value="UniProtKB-UniRule"/>
</dbReference>
<evidence type="ECO:0000256" key="10">
    <source>
        <dbReference type="HAMAP-Rule" id="MF_01697"/>
    </source>
</evidence>
<feature type="domain" description="tRNA synthetases class I catalytic" evidence="11">
    <location>
        <begin position="45"/>
        <end position="343"/>
    </location>
</feature>
<evidence type="ECO:0000256" key="8">
    <source>
        <dbReference type="ARBA" id="ARBA00022840"/>
    </source>
</evidence>
<evidence type="ECO:0000256" key="5">
    <source>
        <dbReference type="ARBA" id="ARBA00022723"/>
    </source>
</evidence>
<feature type="binding site" evidence="10">
    <location>
        <begin position="88"/>
        <end position="90"/>
    </location>
    <ligand>
        <name>L-cysteinyl-5'-AMP</name>
        <dbReference type="ChEBI" id="CHEBI:144924"/>
    </ligand>
</feature>
<comment type="subunit">
    <text evidence="3 10">Monomer.</text>
</comment>
<dbReference type="GO" id="GO:0005829">
    <property type="term" value="C:cytosol"/>
    <property type="evidence" value="ECO:0007669"/>
    <property type="project" value="TreeGrafter"/>
</dbReference>
<feature type="binding site" evidence="10">
    <location>
        <position position="234"/>
    </location>
    <ligand>
        <name>L-cysteinyl-5'-AMP</name>
        <dbReference type="ChEBI" id="CHEBI:144924"/>
    </ligand>
</feature>
<evidence type="ECO:0000256" key="7">
    <source>
        <dbReference type="ARBA" id="ARBA00022833"/>
    </source>
</evidence>
<dbReference type="GO" id="GO:0008270">
    <property type="term" value="F:zinc ion binding"/>
    <property type="evidence" value="ECO:0007669"/>
    <property type="project" value="UniProtKB-UniRule"/>
</dbReference>
<dbReference type="AlphaFoldDB" id="A0A849A1C2"/>
<evidence type="ECO:0000313" key="13">
    <source>
        <dbReference type="Proteomes" id="UP000562984"/>
    </source>
</evidence>
<feature type="binding site" evidence="10">
    <location>
        <position position="290"/>
    </location>
    <ligand>
        <name>L-cysteinyl-5'-AMP</name>
        <dbReference type="ChEBI" id="CHEBI:144924"/>
    </ligand>
</feature>
<reference evidence="12 13" key="1">
    <citation type="submission" date="2020-05" db="EMBL/GenBank/DDBJ databases">
        <title>Nakamurella sp. DB0629 isolated from air conditioner.</title>
        <authorList>
            <person name="Kim D.H."/>
            <person name="Kim D.-U."/>
        </authorList>
    </citation>
    <scope>NUCLEOTIDE SEQUENCE [LARGE SCALE GENOMIC DNA]</scope>
    <source>
        <strain evidence="12 13">DB0629</strain>
    </source>
</reference>
<keyword evidence="8 10" id="KW-0067">ATP-binding</keyword>
<dbReference type="InterPro" id="IPR017812">
    <property type="entry name" value="Mycothiol_ligase_MshC"/>
</dbReference>
<comment type="function">
    <text evidence="1 10">Catalyzes the ATP-dependent condensation of GlcN-Ins and L-cysteine to form L-Cys-GlcN-Ins.</text>
</comment>
<feature type="binding site" evidence="10">
    <location>
        <position position="65"/>
    </location>
    <ligand>
        <name>L-cysteinyl-5'-AMP</name>
        <dbReference type="ChEBI" id="CHEBI:144924"/>
    </ligand>
</feature>
<feature type="short sequence motif" description="'HIGH' region" evidence="10">
    <location>
        <begin position="52"/>
        <end position="62"/>
    </location>
</feature>
<dbReference type="GO" id="GO:0035446">
    <property type="term" value="F:cysteine-glucosaminylinositol ligase activity"/>
    <property type="evidence" value="ECO:0007669"/>
    <property type="project" value="UniProtKB-UniRule"/>
</dbReference>
<protein>
    <recommendedName>
        <fullName evidence="10">L-cysteine:1D-myo-inositol 2-amino-2-deoxy-alpha-D-glucopyranoside ligase</fullName>
        <shortName evidence="10">L-Cys:GlcN-Ins ligase</shortName>
        <ecNumber evidence="10">6.3.1.13</ecNumber>
    </recommendedName>
    <alternativeName>
        <fullName evidence="10">Mycothiol ligase</fullName>
        <shortName evidence="10">MSH ligase</shortName>
    </alternativeName>
</protein>
<dbReference type="PANTHER" id="PTHR10890">
    <property type="entry name" value="CYSTEINYL-TRNA SYNTHETASE"/>
    <property type="match status" value="1"/>
</dbReference>
<feature type="binding site" evidence="10">
    <location>
        <position position="50"/>
    </location>
    <ligand>
        <name>Zn(2+)</name>
        <dbReference type="ChEBI" id="CHEBI:29105"/>
    </ligand>
</feature>
<name>A0A849A1C2_9ACTN</name>
<dbReference type="PRINTS" id="PR00983">
    <property type="entry name" value="TRNASYNTHCYS"/>
</dbReference>
<dbReference type="GO" id="GO:0006423">
    <property type="term" value="P:cysteinyl-tRNA aminoacylation"/>
    <property type="evidence" value="ECO:0007669"/>
    <property type="project" value="TreeGrafter"/>
</dbReference>
<dbReference type="GO" id="GO:0004817">
    <property type="term" value="F:cysteine-tRNA ligase activity"/>
    <property type="evidence" value="ECO:0007669"/>
    <property type="project" value="TreeGrafter"/>
</dbReference>
<dbReference type="NCBIfam" id="TIGR03447">
    <property type="entry name" value="mycothiol_MshC"/>
    <property type="match status" value="1"/>
</dbReference>
<organism evidence="12 13">
    <name type="scientific">Nakamurella aerolata</name>
    <dbReference type="NCBI Taxonomy" id="1656892"/>
    <lineage>
        <taxon>Bacteria</taxon>
        <taxon>Bacillati</taxon>
        <taxon>Actinomycetota</taxon>
        <taxon>Actinomycetes</taxon>
        <taxon>Nakamurellales</taxon>
        <taxon>Nakamurellaceae</taxon>
        <taxon>Nakamurella</taxon>
    </lineage>
</organism>
<evidence type="ECO:0000256" key="9">
    <source>
        <dbReference type="ARBA" id="ARBA00048350"/>
    </source>
</evidence>
<feature type="binding site" evidence="10">
    <location>
        <begin position="256"/>
        <end position="258"/>
    </location>
    <ligand>
        <name>L-cysteinyl-5'-AMP</name>
        <dbReference type="ChEBI" id="CHEBI:144924"/>
    </ligand>
</feature>
<dbReference type="Gene3D" id="3.40.50.620">
    <property type="entry name" value="HUPs"/>
    <property type="match status" value="1"/>
</dbReference>
<dbReference type="PANTHER" id="PTHR10890:SF3">
    <property type="entry name" value="CYSTEINE--TRNA LIGASE, CYTOPLASMIC"/>
    <property type="match status" value="1"/>
</dbReference>
<comment type="similarity">
    <text evidence="2 10">Belongs to the class-I aminoacyl-tRNA synthetase family. MshC subfamily.</text>
</comment>
<evidence type="ECO:0000256" key="3">
    <source>
        <dbReference type="ARBA" id="ARBA00011245"/>
    </source>
</evidence>
<accession>A0A849A1C2</accession>
<keyword evidence="7 10" id="KW-0862">Zinc</keyword>
<dbReference type="RefSeq" id="WP_171198023.1">
    <property type="nucleotide sequence ID" value="NZ_JABEND010000001.1"/>
</dbReference>
<dbReference type="HAMAP" id="MF_01697">
    <property type="entry name" value="MshC"/>
    <property type="match status" value="1"/>
</dbReference>
<comment type="cofactor">
    <cofactor evidence="10">
        <name>Zn(2+)</name>
        <dbReference type="ChEBI" id="CHEBI:29105"/>
    </cofactor>
    <text evidence="10">Binds 1 zinc ion per subunit.</text>
</comment>
<evidence type="ECO:0000256" key="1">
    <source>
        <dbReference type="ARBA" id="ARBA00003679"/>
    </source>
</evidence>
<sequence length="415" mass="44407">MRSWPAPTVPTLPAAPAQPLRLFDSAAGAPVVVPGIDRPDPDTPATLYVCGITPYDATHLGHAATYLAFDLVQRYWLAQGRTVRYVQNVTDVDDPLLERAERDGVPWEQLATSQIDLFRSDMTALRLLPPEHYVAVTDETADIAAAVGRLLDSGAAYRVADDEYPDVYFDVSATGRFGYESRMDTATMLALSAERGGDPDRPGKKNPLDPLLWRLARPGEPRWPAEIGAGRPGWHIECSVIAQKYLAPSVDVQGGGSDLLFPHHESSAAHAEALAGIDRFAGAYVHAGMLGYRGEKMSKSLGNLVFVSKLVAGGVDPMAIRLALLADHYRADREWTDAQLDTAAARLRRWREAAARSGAAADGVVTDLAAAIADDLDTPKALAVLDDWAADPSSDGPSVAVAVDALLGVELSGSH</sequence>
<comment type="catalytic activity">
    <reaction evidence="9 10">
        <text>1D-myo-inositol 2-amino-2-deoxy-alpha-D-glucopyranoside + L-cysteine + ATP = 1D-myo-inositol 2-(L-cysteinylamino)-2-deoxy-alpha-D-glucopyranoside + AMP + diphosphate + H(+)</text>
        <dbReference type="Rhea" id="RHEA:26176"/>
        <dbReference type="ChEBI" id="CHEBI:15378"/>
        <dbReference type="ChEBI" id="CHEBI:30616"/>
        <dbReference type="ChEBI" id="CHEBI:33019"/>
        <dbReference type="ChEBI" id="CHEBI:35235"/>
        <dbReference type="ChEBI" id="CHEBI:58886"/>
        <dbReference type="ChEBI" id="CHEBI:58887"/>
        <dbReference type="ChEBI" id="CHEBI:456215"/>
        <dbReference type="EC" id="6.3.1.13"/>
    </reaction>
</comment>
<evidence type="ECO:0000256" key="6">
    <source>
        <dbReference type="ARBA" id="ARBA00022741"/>
    </source>
</evidence>
<feature type="binding site" evidence="10">
    <location>
        <position position="238"/>
    </location>
    <ligand>
        <name>Zn(2+)</name>
        <dbReference type="ChEBI" id="CHEBI:29105"/>
    </ligand>
</feature>
<feature type="short sequence motif" description="'ERGGDP' region" evidence="10">
    <location>
        <begin position="194"/>
        <end position="199"/>
    </location>
</feature>
<dbReference type="Gene3D" id="1.20.120.640">
    <property type="entry name" value="Anticodon-binding domain of a subclass of class I aminoacyl-tRNA synthetases"/>
    <property type="match status" value="1"/>
</dbReference>